<sequence length="272" mass="29448">MKHNDLHIPVLPLPTFRVQNPSSRTLSRTLSCSGGLLPQNKAGLAAGVAALAGVPPGSPRSPESRRAHRGRRALRLAPSPAALRLAPIPAPPVGGGSPRSASPHPPPRRRSPGWPPQSPHSALPPSPRRPPGCSCKRHSLLFGSAFGGFAIMNTKLAKALKYDVSQMQDISKKLQETASFCYTDEDHVDGTLMTGVARRVDELAEILDQTSLNCQVEVMDPKSLLEAGYCSEDSALRANVFLDEELSTEPQTLGEHCAMYDLDFEEMWDRCM</sequence>
<gene>
    <name evidence="2" type="ORF">GUJ93_ZPchr0001g32695</name>
</gene>
<feature type="region of interest" description="Disordered" evidence="1">
    <location>
        <begin position="52"/>
        <end position="131"/>
    </location>
</feature>
<feature type="compositionally biased region" description="Pro residues" evidence="1">
    <location>
        <begin position="113"/>
        <end position="130"/>
    </location>
</feature>
<name>A0A8J5VLL8_ZIZPA</name>
<dbReference type="EMBL" id="JAAALK010000288">
    <property type="protein sequence ID" value="KAG8052218.1"/>
    <property type="molecule type" value="Genomic_DNA"/>
</dbReference>
<evidence type="ECO:0000256" key="1">
    <source>
        <dbReference type="SAM" id="MobiDB-lite"/>
    </source>
</evidence>
<protein>
    <submittedName>
        <fullName evidence="2">Uncharacterized protein</fullName>
    </submittedName>
</protein>
<evidence type="ECO:0000313" key="2">
    <source>
        <dbReference type="EMBL" id="KAG8052218.1"/>
    </source>
</evidence>
<proteinExistence type="predicted"/>
<feature type="compositionally biased region" description="Low complexity" evidence="1">
    <location>
        <begin position="75"/>
        <end position="87"/>
    </location>
</feature>
<reference evidence="2" key="1">
    <citation type="journal article" date="2021" name="bioRxiv">
        <title>Whole Genome Assembly and Annotation of Northern Wild Rice, Zizania palustris L., Supports a Whole Genome Duplication in the Zizania Genus.</title>
        <authorList>
            <person name="Haas M."/>
            <person name="Kono T."/>
            <person name="Macchietto M."/>
            <person name="Millas R."/>
            <person name="McGilp L."/>
            <person name="Shao M."/>
            <person name="Duquette J."/>
            <person name="Hirsch C.N."/>
            <person name="Kimball J."/>
        </authorList>
    </citation>
    <scope>NUCLEOTIDE SEQUENCE</scope>
    <source>
        <tissue evidence="2">Fresh leaf tissue</tissue>
    </source>
</reference>
<dbReference type="Proteomes" id="UP000729402">
    <property type="component" value="Unassembled WGS sequence"/>
</dbReference>
<accession>A0A8J5VLL8</accession>
<dbReference type="AlphaFoldDB" id="A0A8J5VLL8"/>
<reference evidence="2" key="2">
    <citation type="submission" date="2021-02" db="EMBL/GenBank/DDBJ databases">
        <authorList>
            <person name="Kimball J.A."/>
            <person name="Haas M.W."/>
            <person name="Macchietto M."/>
            <person name="Kono T."/>
            <person name="Duquette J."/>
            <person name="Shao M."/>
        </authorList>
    </citation>
    <scope>NUCLEOTIDE SEQUENCE</scope>
    <source>
        <tissue evidence="2">Fresh leaf tissue</tissue>
    </source>
</reference>
<evidence type="ECO:0000313" key="3">
    <source>
        <dbReference type="Proteomes" id="UP000729402"/>
    </source>
</evidence>
<organism evidence="2 3">
    <name type="scientific">Zizania palustris</name>
    <name type="common">Northern wild rice</name>
    <dbReference type="NCBI Taxonomy" id="103762"/>
    <lineage>
        <taxon>Eukaryota</taxon>
        <taxon>Viridiplantae</taxon>
        <taxon>Streptophyta</taxon>
        <taxon>Embryophyta</taxon>
        <taxon>Tracheophyta</taxon>
        <taxon>Spermatophyta</taxon>
        <taxon>Magnoliopsida</taxon>
        <taxon>Liliopsida</taxon>
        <taxon>Poales</taxon>
        <taxon>Poaceae</taxon>
        <taxon>BOP clade</taxon>
        <taxon>Oryzoideae</taxon>
        <taxon>Oryzeae</taxon>
        <taxon>Zizaniinae</taxon>
        <taxon>Zizania</taxon>
    </lineage>
</organism>
<comment type="caution">
    <text evidence="2">The sequence shown here is derived from an EMBL/GenBank/DDBJ whole genome shotgun (WGS) entry which is preliminary data.</text>
</comment>
<keyword evidence="3" id="KW-1185">Reference proteome</keyword>